<dbReference type="InterPro" id="IPR025724">
    <property type="entry name" value="GAG-pre-integrase_dom"/>
</dbReference>
<keyword evidence="3" id="KW-0862">Zinc</keyword>
<dbReference type="SUPFAM" id="SSF57756">
    <property type="entry name" value="Retrovirus zinc finger-like domains"/>
    <property type="match status" value="1"/>
</dbReference>
<feature type="compositionally biased region" description="Polar residues" evidence="4">
    <location>
        <begin position="351"/>
        <end position="362"/>
    </location>
</feature>
<dbReference type="SMART" id="SM00343">
    <property type="entry name" value="ZnF_C2HC"/>
    <property type="match status" value="1"/>
</dbReference>
<evidence type="ECO:0000259" key="6">
    <source>
        <dbReference type="PROSITE" id="PS50994"/>
    </source>
</evidence>
<evidence type="ECO:0000256" key="3">
    <source>
        <dbReference type="PROSITE-ProRule" id="PRU00047"/>
    </source>
</evidence>
<evidence type="ECO:0000256" key="4">
    <source>
        <dbReference type="SAM" id="MobiDB-lite"/>
    </source>
</evidence>
<feature type="domain" description="Integrase catalytic" evidence="6">
    <location>
        <begin position="568"/>
        <end position="733"/>
    </location>
</feature>
<feature type="compositionally biased region" description="Basic residues" evidence="4">
    <location>
        <begin position="363"/>
        <end position="374"/>
    </location>
</feature>
<dbReference type="InterPro" id="IPR036875">
    <property type="entry name" value="Znf_CCHC_sf"/>
</dbReference>
<evidence type="ECO:0000313" key="7">
    <source>
        <dbReference type="EMBL" id="KAK1687250.1"/>
    </source>
</evidence>
<dbReference type="PANTHER" id="PTHR42648">
    <property type="entry name" value="TRANSPOSASE, PUTATIVE-RELATED"/>
    <property type="match status" value="1"/>
</dbReference>
<dbReference type="PROSITE" id="PS50158">
    <property type="entry name" value="ZF_CCHC"/>
    <property type="match status" value="1"/>
</dbReference>
<dbReference type="Pfam" id="PF14223">
    <property type="entry name" value="Retrotran_gag_2"/>
    <property type="match status" value="1"/>
</dbReference>
<keyword evidence="1" id="KW-0479">Metal-binding</keyword>
<protein>
    <submittedName>
        <fullName evidence="7">Uncharacterized protein</fullName>
    </submittedName>
</protein>
<dbReference type="SUPFAM" id="SSF56672">
    <property type="entry name" value="DNA/RNA polymerases"/>
    <property type="match status" value="1"/>
</dbReference>
<evidence type="ECO:0000256" key="2">
    <source>
        <dbReference type="ARBA" id="ARBA00022801"/>
    </source>
</evidence>
<dbReference type="PROSITE" id="PS50994">
    <property type="entry name" value="INTEGRASE"/>
    <property type="match status" value="1"/>
</dbReference>
<name>A0AAD8TR49_LOLMU</name>
<dbReference type="InterPro" id="IPR001878">
    <property type="entry name" value="Znf_CCHC"/>
</dbReference>
<dbReference type="Proteomes" id="UP001231189">
    <property type="component" value="Unassembled WGS sequence"/>
</dbReference>
<dbReference type="InterPro" id="IPR039537">
    <property type="entry name" value="Retrotran_Ty1/copia-like"/>
</dbReference>
<dbReference type="Pfam" id="PF00665">
    <property type="entry name" value="rve"/>
    <property type="match status" value="1"/>
</dbReference>
<dbReference type="GO" id="GO:0003676">
    <property type="term" value="F:nucleic acid binding"/>
    <property type="evidence" value="ECO:0007669"/>
    <property type="project" value="InterPro"/>
</dbReference>
<organism evidence="7 8">
    <name type="scientific">Lolium multiflorum</name>
    <name type="common">Italian ryegrass</name>
    <name type="synonym">Lolium perenne subsp. multiflorum</name>
    <dbReference type="NCBI Taxonomy" id="4521"/>
    <lineage>
        <taxon>Eukaryota</taxon>
        <taxon>Viridiplantae</taxon>
        <taxon>Streptophyta</taxon>
        <taxon>Embryophyta</taxon>
        <taxon>Tracheophyta</taxon>
        <taxon>Spermatophyta</taxon>
        <taxon>Magnoliopsida</taxon>
        <taxon>Liliopsida</taxon>
        <taxon>Poales</taxon>
        <taxon>Poaceae</taxon>
        <taxon>BOP clade</taxon>
        <taxon>Pooideae</taxon>
        <taxon>Poodae</taxon>
        <taxon>Poeae</taxon>
        <taxon>Poeae Chloroplast Group 2 (Poeae type)</taxon>
        <taxon>Loliodinae</taxon>
        <taxon>Loliinae</taxon>
        <taxon>Lolium</taxon>
    </lineage>
</organism>
<dbReference type="CDD" id="cd09272">
    <property type="entry name" value="RNase_HI_RT_Ty1"/>
    <property type="match status" value="1"/>
</dbReference>
<keyword evidence="3" id="KW-0863">Zinc-finger</keyword>
<keyword evidence="2" id="KW-0378">Hydrolase</keyword>
<dbReference type="InterPro" id="IPR001584">
    <property type="entry name" value="Integrase_cat-core"/>
</dbReference>
<dbReference type="EMBL" id="JAUUTY010000002">
    <property type="protein sequence ID" value="KAK1687250.1"/>
    <property type="molecule type" value="Genomic_DNA"/>
</dbReference>
<evidence type="ECO:0000259" key="5">
    <source>
        <dbReference type="PROSITE" id="PS50158"/>
    </source>
</evidence>
<feature type="region of interest" description="Disordered" evidence="4">
    <location>
        <begin position="341"/>
        <end position="398"/>
    </location>
</feature>
<dbReference type="InterPro" id="IPR013103">
    <property type="entry name" value="RVT_2"/>
</dbReference>
<sequence>MPFDCGWSRWHIPFGNVGGTPVSPHRLGYPTPFDRAGMLLRVLLLVSTYSTTCSPVSLLAFVLGECLVSASPFDHGVGTPVSSPQSRLSDALRLCLVLVLQVFGERSGATTGSTTSSSDDEFLHTDNFFPDLNDFFDNLNMGDNDAAAKQINSSSIAAATRPPSFDGMHYKRWRTKAVLWFTNLGCFSATDARPEGPLSAEEQGKFEKVDAMFKAALFSILGDNIVDPYMAFDHGKDAWDALEAKFGVSDAGTELYVMEQYYDYRMTDERSVVEQAHEIQSLAKELEQFKCTLPDKFVAGGIIAKLPPSWRNFATSLKHKRQEFSVSDLIGSLHVEEKARAKDTRARSFEGGSSANVVQKKNFQSHKSKNKNNGKGKFDEKNKASNSTNFKRKTPYKKKGNCHVCGAPGHWAPDCPERHDRRGNSGKSANVVIGVDTEMKDVGYGISPTVLSVARTSSVLMGNGSRASVRGVGTVDLKFTSGKTIQLKNVQHVPSINKNLVSGSLLCRDGFNESDIWHSRLCHINFGCMTRLANMNIIPKFAIVKKSKCQVCVQAKQPRKSHKTAEARDLAPLELIHSDLCEMNGELTKGGKRYFMTLIDDSTRYCYVYLLKSKDEALNYFKIFKAEAENQLDRKIKRLRSDRGGEYFSNEFDSFCAEHGIIHERTPPYSPQSNGVAERKNRTLTDLVNAMLDTSGLSKAWWGEAILTACHVLNRVPTKNKTITPFEEWERKRLKLSYLRTWGCMAKELFPEPTMAIEHFENPVEDDNEAPKRSKRQRTAKSFGHDFIVYLVDDTPTSISEAYASLDADYWKEAVRCKWVFKKKLRPDGTIEKYKARLVAKGYTQKEGEDFFDTYSPVARLTTIRVLLSLAASHGLLVHQMDVKTAFLNGELEEEIYMEQPDGFVVDGQEGKVCKLLKSLYGLKQAPKQWHEKFERTLTAEGFVVNEADKCVYYRHGGGEGVILCLYVDDILIFGTSLNVIKEVKEFLSRCFEMKDLGVADVILNIKLLKDDDGGITLLQSHYVEKILSRFGYSDCKSSPTPYDPSVIIRKNKRIARDQLRYSQIIGSLMYLASATRPDISFAVSKLSRFVSRPGDVHWHALERVLRYLKGTASYGIHYTGYPRVLEGYSDANWISDADETKATSGYLFTLGGAAVSWKSCKQTIITRSTMEAELTALDTATVEAEWLRELLMDLPVVEKPIPAIPMNCDNQTVIVKVNSSKDNMKSSRHVKRRLKTVRKMRNSGVIALDYIHTSRNLADPFTKGLSRNVIENASREMVGLRNPASREPVRVRGNQVFGERSGATTGSTTSSSDDEFLHTDNFFPDLSDFFDNLNMGDNDAAANSCKNMTDYSTSKTIHVHLLQNGFMPSYNCWTKHGERGIILEDNEEEEDSDNYPMFTEDGDSRMGEDEAEEEPIFDEPIFDDPDDDLGRAILDAKISCGSEKERLKLEKMLEDHKTLLYPNCEDGQKKLGTTLELLQWKAENGTSDKGFEKLLKIIKKMLPGENVLPSSTYEAKKVVCPLGLEVQKIHACINDCILYRGEYENLNACPVCSALRYKIRRDDPGDVEGESTPRKRVPAKVMWPEGSISKGYGTEEVIEFCVDFIPDLKPIGVPESRYEGRLRGKGTLGKKAITCMDGHSFTQAHYTVLHNSILVAPYKEEHKDILRSKYPEEREDWIDGEHMKTFGGWLQTRLMNATDDEQLYLLAKQPSLTISTFQGYEINGNTFYTFAQDKKSTNQNSGVRFDAADDNGKKVTYYGYIEEIWELEYGPNFKVPLFRCKWFNLKDGVQVDPQYGMTTVDLKNLGLISANLIILSHGFHRISNPREAEALCASNYPCPPGYRVPTGWLLSVGGVPVPPVPLGVAREMAITNHYYFELTPEQRRNPQWHPDYSPTWESFFINRRERALARHEEGGPPPSNFNEAGRRLWWRGRTLQGVMAYRGPLIRLQRIDNFLCSMLLY</sequence>
<dbReference type="GO" id="GO:0015074">
    <property type="term" value="P:DNA integration"/>
    <property type="evidence" value="ECO:0007669"/>
    <property type="project" value="InterPro"/>
</dbReference>
<gene>
    <name evidence="7" type="ORF">QYE76_048098</name>
</gene>
<evidence type="ECO:0000313" key="8">
    <source>
        <dbReference type="Proteomes" id="UP001231189"/>
    </source>
</evidence>
<dbReference type="InterPro" id="IPR036397">
    <property type="entry name" value="RNaseH_sf"/>
</dbReference>
<accession>A0AAD8TR49</accession>
<dbReference type="GO" id="GO:0006508">
    <property type="term" value="P:proteolysis"/>
    <property type="evidence" value="ECO:0007669"/>
    <property type="project" value="UniProtKB-KW"/>
</dbReference>
<keyword evidence="8" id="KW-1185">Reference proteome</keyword>
<dbReference type="Gene3D" id="4.10.60.10">
    <property type="entry name" value="Zinc finger, CCHC-type"/>
    <property type="match status" value="1"/>
</dbReference>
<dbReference type="GO" id="GO:0008270">
    <property type="term" value="F:zinc ion binding"/>
    <property type="evidence" value="ECO:0007669"/>
    <property type="project" value="UniProtKB-KW"/>
</dbReference>
<evidence type="ECO:0000256" key="1">
    <source>
        <dbReference type="ARBA" id="ARBA00022723"/>
    </source>
</evidence>
<dbReference type="Pfam" id="PF00098">
    <property type="entry name" value="zf-CCHC"/>
    <property type="match status" value="1"/>
</dbReference>
<dbReference type="Pfam" id="PF13963">
    <property type="entry name" value="Transpos_assoc"/>
    <property type="match status" value="1"/>
</dbReference>
<dbReference type="InterPro" id="IPR043502">
    <property type="entry name" value="DNA/RNA_pol_sf"/>
</dbReference>
<reference evidence="7" key="1">
    <citation type="submission" date="2023-07" db="EMBL/GenBank/DDBJ databases">
        <title>A chromosome-level genome assembly of Lolium multiflorum.</title>
        <authorList>
            <person name="Chen Y."/>
            <person name="Copetti D."/>
            <person name="Kolliker R."/>
            <person name="Studer B."/>
        </authorList>
    </citation>
    <scope>NUCLEOTIDE SEQUENCE</scope>
    <source>
        <strain evidence="7">02402/16</strain>
        <tissue evidence="7">Leaf</tissue>
    </source>
</reference>
<dbReference type="Gene3D" id="3.30.420.10">
    <property type="entry name" value="Ribonuclease H-like superfamily/Ribonuclease H"/>
    <property type="match status" value="1"/>
</dbReference>
<dbReference type="PANTHER" id="PTHR42648:SF20">
    <property type="entry name" value="RNA-DIRECTED DNA POLYMERASE"/>
    <property type="match status" value="1"/>
</dbReference>
<proteinExistence type="predicted"/>
<dbReference type="Pfam" id="PF07727">
    <property type="entry name" value="RVT_2"/>
    <property type="match status" value="1"/>
</dbReference>
<dbReference type="GO" id="GO:0004190">
    <property type="term" value="F:aspartic-type endopeptidase activity"/>
    <property type="evidence" value="ECO:0007669"/>
    <property type="project" value="UniProtKB-KW"/>
</dbReference>
<feature type="domain" description="CCHC-type" evidence="5">
    <location>
        <begin position="402"/>
        <end position="417"/>
    </location>
</feature>
<dbReference type="SUPFAM" id="SSF53098">
    <property type="entry name" value="Ribonuclease H-like"/>
    <property type="match status" value="1"/>
</dbReference>
<comment type="caution">
    <text evidence="7">The sequence shown here is derived from an EMBL/GenBank/DDBJ whole genome shotgun (WGS) entry which is preliminary data.</text>
</comment>
<dbReference type="Pfam" id="PF13976">
    <property type="entry name" value="gag_pre-integrs"/>
    <property type="match status" value="1"/>
</dbReference>
<dbReference type="InterPro" id="IPR012337">
    <property type="entry name" value="RNaseH-like_sf"/>
</dbReference>
<dbReference type="InterPro" id="IPR029480">
    <property type="entry name" value="Transpos_assoc"/>
</dbReference>